<keyword evidence="2" id="KW-1133">Transmembrane helix</keyword>
<dbReference type="OrthoDB" id="5431149at2759"/>
<feature type="region of interest" description="Disordered" evidence="1">
    <location>
        <begin position="177"/>
        <end position="201"/>
    </location>
</feature>
<sequence>MSAQFQQRSSRSVAFWTIAGLAFISQAVLAAIIIKLTATDFWTSSEYHAALAASILDSLALISLLTAVGMRRSPSADGRTAVCALSVIIVFAAVTLTIVVLSWTLQNTTPDGPRDLAIAGLVFCITATATQTIFHGYLVWPQRKHSAMESTATVPAQRPSPVHSAKRSISIRLGTLTPAPHKHFRPEPHSPTDSGYGSSPSSLRHSFYAAVRPMASRTRLMRHSNVSSDTPSVLSSMRPPSSDGPRQDGFESWDTSGVVEVYHPPVHVGPSRLETIPGSRPVSPAKVLDGPFEKGSNSAKDAPLSPAAGQFPLPESPLVSPTSPTPETSSIRGYSTSNSRRPSTGQSHIHPLFRTESPIPPPVASRGTVIFASYQAGQVVSPEALVPWVLHSAQGNRPGSTTPTGSRSGSIASMPMHVTSPEPPTISPLHESSLPFGD</sequence>
<proteinExistence type="predicted"/>
<feature type="transmembrane region" description="Helical" evidence="2">
    <location>
        <begin position="117"/>
        <end position="140"/>
    </location>
</feature>
<feature type="compositionally biased region" description="Polar residues" evidence="1">
    <location>
        <begin position="331"/>
        <end position="347"/>
    </location>
</feature>
<evidence type="ECO:0000313" key="4">
    <source>
        <dbReference type="Proteomes" id="UP000799436"/>
    </source>
</evidence>
<dbReference type="Proteomes" id="UP000799436">
    <property type="component" value="Unassembled WGS sequence"/>
</dbReference>
<feature type="region of interest" description="Disordered" evidence="1">
    <location>
        <begin position="218"/>
        <end position="252"/>
    </location>
</feature>
<keyword evidence="2" id="KW-0812">Transmembrane</keyword>
<feature type="compositionally biased region" description="Low complexity" evidence="1">
    <location>
        <begin position="397"/>
        <end position="410"/>
    </location>
</feature>
<feature type="transmembrane region" description="Helical" evidence="2">
    <location>
        <begin position="82"/>
        <end position="105"/>
    </location>
</feature>
<name>A0A6G1L512_9PEZI</name>
<feature type="transmembrane region" description="Helical" evidence="2">
    <location>
        <begin position="47"/>
        <end position="70"/>
    </location>
</feature>
<feature type="region of interest" description="Disordered" evidence="1">
    <location>
        <begin position="267"/>
        <end position="360"/>
    </location>
</feature>
<gene>
    <name evidence="3" type="ORF">EJ03DRAFT_147059</name>
</gene>
<reference evidence="3" key="1">
    <citation type="journal article" date="2020" name="Stud. Mycol.">
        <title>101 Dothideomycetes genomes: a test case for predicting lifestyles and emergence of pathogens.</title>
        <authorList>
            <person name="Haridas S."/>
            <person name="Albert R."/>
            <person name="Binder M."/>
            <person name="Bloem J."/>
            <person name="Labutti K."/>
            <person name="Salamov A."/>
            <person name="Andreopoulos B."/>
            <person name="Baker S."/>
            <person name="Barry K."/>
            <person name="Bills G."/>
            <person name="Bluhm B."/>
            <person name="Cannon C."/>
            <person name="Castanera R."/>
            <person name="Culley D."/>
            <person name="Daum C."/>
            <person name="Ezra D."/>
            <person name="Gonzalez J."/>
            <person name="Henrissat B."/>
            <person name="Kuo A."/>
            <person name="Liang C."/>
            <person name="Lipzen A."/>
            <person name="Lutzoni F."/>
            <person name="Magnuson J."/>
            <person name="Mondo S."/>
            <person name="Nolan M."/>
            <person name="Ohm R."/>
            <person name="Pangilinan J."/>
            <person name="Park H.-J."/>
            <person name="Ramirez L."/>
            <person name="Alfaro M."/>
            <person name="Sun H."/>
            <person name="Tritt A."/>
            <person name="Yoshinaga Y."/>
            <person name="Zwiers L.-H."/>
            <person name="Turgeon B."/>
            <person name="Goodwin S."/>
            <person name="Spatafora J."/>
            <person name="Crous P."/>
            <person name="Grigoriev I."/>
        </authorList>
    </citation>
    <scope>NUCLEOTIDE SEQUENCE</scope>
    <source>
        <strain evidence="3">CBS 116005</strain>
    </source>
</reference>
<feature type="compositionally biased region" description="Low complexity" evidence="1">
    <location>
        <begin position="312"/>
        <end position="330"/>
    </location>
</feature>
<dbReference type="EMBL" id="ML995855">
    <property type="protein sequence ID" value="KAF2767518.1"/>
    <property type="molecule type" value="Genomic_DNA"/>
</dbReference>
<keyword evidence="2" id="KW-0472">Membrane</keyword>
<evidence type="ECO:0000256" key="1">
    <source>
        <dbReference type="SAM" id="MobiDB-lite"/>
    </source>
</evidence>
<evidence type="ECO:0000256" key="2">
    <source>
        <dbReference type="SAM" id="Phobius"/>
    </source>
</evidence>
<feature type="compositionally biased region" description="Polar residues" evidence="1">
    <location>
        <begin position="191"/>
        <end position="201"/>
    </location>
</feature>
<accession>A0A6G1L512</accession>
<feature type="region of interest" description="Disordered" evidence="1">
    <location>
        <begin position="394"/>
        <end position="438"/>
    </location>
</feature>
<evidence type="ECO:0000313" key="3">
    <source>
        <dbReference type="EMBL" id="KAF2767518.1"/>
    </source>
</evidence>
<keyword evidence="4" id="KW-1185">Reference proteome</keyword>
<feature type="transmembrane region" description="Helical" evidence="2">
    <location>
        <begin position="12"/>
        <end position="35"/>
    </location>
</feature>
<protein>
    <submittedName>
        <fullName evidence="3">Uncharacterized protein</fullName>
    </submittedName>
</protein>
<organism evidence="3 4">
    <name type="scientific">Teratosphaeria nubilosa</name>
    <dbReference type="NCBI Taxonomy" id="161662"/>
    <lineage>
        <taxon>Eukaryota</taxon>
        <taxon>Fungi</taxon>
        <taxon>Dikarya</taxon>
        <taxon>Ascomycota</taxon>
        <taxon>Pezizomycotina</taxon>
        <taxon>Dothideomycetes</taxon>
        <taxon>Dothideomycetidae</taxon>
        <taxon>Mycosphaerellales</taxon>
        <taxon>Teratosphaeriaceae</taxon>
        <taxon>Teratosphaeria</taxon>
    </lineage>
</organism>
<feature type="compositionally biased region" description="Polar residues" evidence="1">
    <location>
        <begin position="224"/>
        <end position="239"/>
    </location>
</feature>
<dbReference type="AlphaFoldDB" id="A0A6G1L512"/>